<dbReference type="STRING" id="50429.A0A2B4RAI1"/>
<dbReference type="Pfam" id="PF00078">
    <property type="entry name" value="RVT_1"/>
    <property type="match status" value="1"/>
</dbReference>
<reference evidence="4" key="1">
    <citation type="journal article" date="2017" name="bioRxiv">
        <title>Comparative analysis of the genomes of Stylophora pistillata and Acropora digitifera provides evidence for extensive differences between species of corals.</title>
        <authorList>
            <person name="Voolstra C.R."/>
            <person name="Li Y."/>
            <person name="Liew Y.J."/>
            <person name="Baumgarten S."/>
            <person name="Zoccola D."/>
            <person name="Flot J.-F."/>
            <person name="Tambutte S."/>
            <person name="Allemand D."/>
            <person name="Aranda M."/>
        </authorList>
    </citation>
    <scope>NUCLEOTIDE SEQUENCE [LARGE SCALE GENOMIC DNA]</scope>
</reference>
<keyword evidence="4" id="KW-1185">Reference proteome</keyword>
<evidence type="ECO:0000256" key="1">
    <source>
        <dbReference type="SAM" id="SignalP"/>
    </source>
</evidence>
<protein>
    <recommendedName>
        <fullName evidence="2">Reverse transcriptase domain-containing protein</fullName>
    </recommendedName>
</protein>
<feature type="chain" id="PRO_5011976174" description="Reverse transcriptase domain-containing protein" evidence="1">
    <location>
        <begin position="18"/>
        <end position="471"/>
    </location>
</feature>
<gene>
    <name evidence="3" type="ORF">AWC38_SpisGene22065</name>
</gene>
<evidence type="ECO:0000313" key="4">
    <source>
        <dbReference type="Proteomes" id="UP000225706"/>
    </source>
</evidence>
<evidence type="ECO:0000259" key="2">
    <source>
        <dbReference type="PROSITE" id="PS50878"/>
    </source>
</evidence>
<dbReference type="InterPro" id="IPR043502">
    <property type="entry name" value="DNA/RNA_pol_sf"/>
</dbReference>
<dbReference type="PANTHER" id="PTHR33332">
    <property type="entry name" value="REVERSE TRANSCRIPTASE DOMAIN-CONTAINING PROTEIN"/>
    <property type="match status" value="1"/>
</dbReference>
<dbReference type="SUPFAM" id="SSF56672">
    <property type="entry name" value="DNA/RNA polymerases"/>
    <property type="match status" value="1"/>
</dbReference>
<sequence length="471" mass="53104">MNKEHVTILVLLDLSAAFDTVDHSILHGRLSSKLGLNGTALAWFRSYLSGRSQRVSVRGTVSDKLDLRYGVPEGSCLGPLLFTVYACALFDVVEKHLPTVHCYADDSQLDISFSPMVHSGQADAVASIEHCIQDIKQWVSQDRPDQDGIRQIIDHYGSLARIENSKCDGTHYQDIRTFRKTESGYQSLSCDPKEGFVSMPARRHKFIRIIQTFTKDNADDHMWLAEFAVGYINDAIQKQYMDGNGDSKKKYGYGNCQRLVGKSFVKVVKRFLGEYIVTTMDIHAVPPVGFTDDEVYRLSVRQFAKPTQGVIFLSFIRKTMYNKFASCTDNSVEIKLCTCAKGQTADASKKEVLFDNGIPRKMFGSDTVVRDLNSNCLLFLQRNYRTFSFALGVANVCTNVTYTFELTGSIDQKIFSKTLPIERELPSKTFYFLTSVHKYISKVNKPVGLKESVQVKKDGSDTFNNLRVFIV</sequence>
<dbReference type="Proteomes" id="UP000225706">
    <property type="component" value="Unassembled WGS sequence"/>
</dbReference>
<dbReference type="AlphaFoldDB" id="A0A2B4RAI1"/>
<comment type="caution">
    <text evidence="3">The sequence shown here is derived from an EMBL/GenBank/DDBJ whole genome shotgun (WGS) entry which is preliminary data.</text>
</comment>
<name>A0A2B4RAI1_STYPI</name>
<proteinExistence type="predicted"/>
<dbReference type="InterPro" id="IPR000477">
    <property type="entry name" value="RT_dom"/>
</dbReference>
<evidence type="ECO:0000313" key="3">
    <source>
        <dbReference type="EMBL" id="PFX13819.1"/>
    </source>
</evidence>
<dbReference type="EMBL" id="LSMT01000889">
    <property type="protein sequence ID" value="PFX13819.1"/>
    <property type="molecule type" value="Genomic_DNA"/>
</dbReference>
<dbReference type="PROSITE" id="PS50878">
    <property type="entry name" value="RT_POL"/>
    <property type="match status" value="1"/>
</dbReference>
<dbReference type="OrthoDB" id="413313at2759"/>
<feature type="signal peptide" evidence="1">
    <location>
        <begin position="1"/>
        <end position="17"/>
    </location>
</feature>
<feature type="domain" description="Reverse transcriptase" evidence="2">
    <location>
        <begin position="1"/>
        <end position="160"/>
    </location>
</feature>
<accession>A0A2B4RAI1</accession>
<organism evidence="3 4">
    <name type="scientific">Stylophora pistillata</name>
    <name type="common">Smooth cauliflower coral</name>
    <dbReference type="NCBI Taxonomy" id="50429"/>
    <lineage>
        <taxon>Eukaryota</taxon>
        <taxon>Metazoa</taxon>
        <taxon>Cnidaria</taxon>
        <taxon>Anthozoa</taxon>
        <taxon>Hexacorallia</taxon>
        <taxon>Scleractinia</taxon>
        <taxon>Astrocoeniina</taxon>
        <taxon>Pocilloporidae</taxon>
        <taxon>Stylophora</taxon>
    </lineage>
</organism>
<keyword evidence="1" id="KW-0732">Signal</keyword>